<evidence type="ECO:0000256" key="4">
    <source>
        <dbReference type="SAM" id="Phobius"/>
    </source>
</evidence>
<keyword evidence="1" id="KW-0145">Chemotaxis</keyword>
<feature type="transmembrane region" description="Helical" evidence="4">
    <location>
        <begin position="12"/>
        <end position="31"/>
    </location>
</feature>
<feature type="transmembrane region" description="Helical" evidence="4">
    <location>
        <begin position="265"/>
        <end position="285"/>
    </location>
</feature>
<evidence type="ECO:0000259" key="6">
    <source>
        <dbReference type="PROSITE" id="PS50885"/>
    </source>
</evidence>
<dbReference type="Proteomes" id="UP001065174">
    <property type="component" value="Chromosome"/>
</dbReference>
<protein>
    <submittedName>
        <fullName evidence="7">Methyl-accepting chemotaxis protein</fullName>
    </submittedName>
</protein>
<dbReference type="InterPro" id="IPR004090">
    <property type="entry name" value="Chemotax_Me-accpt_rcpt"/>
</dbReference>
<dbReference type="SMART" id="SM00283">
    <property type="entry name" value="MA"/>
    <property type="match status" value="1"/>
</dbReference>
<feature type="domain" description="Methyl-accepting transducer" evidence="5">
    <location>
        <begin position="336"/>
        <end position="558"/>
    </location>
</feature>
<dbReference type="Pfam" id="PF00015">
    <property type="entry name" value="MCPsignal"/>
    <property type="match status" value="1"/>
</dbReference>
<organism evidence="7 8">
    <name type="scientific">Reichenbachiella agarivorans</name>
    <dbReference type="NCBI Taxonomy" id="2979464"/>
    <lineage>
        <taxon>Bacteria</taxon>
        <taxon>Pseudomonadati</taxon>
        <taxon>Bacteroidota</taxon>
        <taxon>Cytophagia</taxon>
        <taxon>Cytophagales</taxon>
        <taxon>Reichenbachiellaceae</taxon>
        <taxon>Reichenbachiella</taxon>
    </lineage>
</organism>
<dbReference type="PROSITE" id="PS50885">
    <property type="entry name" value="HAMP"/>
    <property type="match status" value="1"/>
</dbReference>
<sequence length="664" mass="72480">MRFTIKNKLIVYAASMLAVLLIIAWVFFAVIGKLDRLNQVDVEMHGISINTVKMIGAQNEFIYHEINTAKFYETGSSTSLNQLESDHQMIINAVEWLKNNPMISKYGLDDDMIQMESQLQQYDSDLTQLSVTSMKKSTADNGLVGALNQKLTAISAYYKQSEIASLLTYFERQTESVSIGDVNRVLQLMDEVASNGKEDLTTEWDEIKGLVVEINEVEKAIGFDNNSGLRKKLLASAAQIDASVDQLNTDWAAYSLTDKMGMRYTIIYTIVAALIFTFLISLWTVSVVTKSVKHAFNTIKTFANGDLEAKVTKVSNDELGDLIDRFSTMTTNFRNLIGTLKGVGKSMVVACHEMNKTTHSIADGGSEQASSAEEISASIEEIAANLEQSTRNARETEMIANRGAQRIKDSNDAVKKTVVSMKIITDKISIIGEISRQTNLLALNAAVEAARAGEHGKGFAVVAAEIRRLAERSQLAANEIDQVSVSSVATATESADMLETVVPEIENTAKLVREIANSTIEQNNGAEQISSAVHKLNDVAQNNASNLSELANNAEGLIKLSDQMAQVLSYFKTEERNTDSQSIQQLKSVTNAGAKPQVSTPASTPLKTKTVTPVKTERKAVVAAPKVSARRPTTTVNTSKKIISGINLDLGKPSDVSDSEFESF</sequence>
<keyword evidence="3" id="KW-0807">Transducer</keyword>
<evidence type="ECO:0000256" key="1">
    <source>
        <dbReference type="ARBA" id="ARBA00022500"/>
    </source>
</evidence>
<dbReference type="PROSITE" id="PS50111">
    <property type="entry name" value="CHEMOTAXIS_TRANSDUC_2"/>
    <property type="match status" value="1"/>
</dbReference>
<dbReference type="PANTHER" id="PTHR43531">
    <property type="entry name" value="PROTEIN ICFG"/>
    <property type="match status" value="1"/>
</dbReference>
<dbReference type="PRINTS" id="PR00260">
    <property type="entry name" value="CHEMTRNSDUCR"/>
</dbReference>
<keyword evidence="4" id="KW-1133">Transmembrane helix</keyword>
<dbReference type="Gene3D" id="1.10.287.950">
    <property type="entry name" value="Methyl-accepting chemotaxis protein"/>
    <property type="match status" value="1"/>
</dbReference>
<dbReference type="SUPFAM" id="SSF58104">
    <property type="entry name" value="Methyl-accepting chemotaxis protein (MCP) signaling domain"/>
    <property type="match status" value="1"/>
</dbReference>
<evidence type="ECO:0000313" key="7">
    <source>
        <dbReference type="EMBL" id="UXP32075.1"/>
    </source>
</evidence>
<comment type="similarity">
    <text evidence="2">Belongs to the methyl-accepting chemotaxis (MCP) protein family.</text>
</comment>
<keyword evidence="4" id="KW-0472">Membrane</keyword>
<evidence type="ECO:0000313" key="8">
    <source>
        <dbReference type="Proteomes" id="UP001065174"/>
    </source>
</evidence>
<evidence type="ECO:0000259" key="5">
    <source>
        <dbReference type="PROSITE" id="PS50111"/>
    </source>
</evidence>
<gene>
    <name evidence="7" type="ORF">N6H18_17165</name>
</gene>
<dbReference type="InterPro" id="IPR003660">
    <property type="entry name" value="HAMP_dom"/>
</dbReference>
<dbReference type="RefSeq" id="WP_262309512.1">
    <property type="nucleotide sequence ID" value="NZ_CP106679.1"/>
</dbReference>
<proteinExistence type="inferred from homology"/>
<accession>A0ABY6CNI7</accession>
<reference evidence="7" key="1">
    <citation type="submission" date="2022-09" db="EMBL/GenBank/DDBJ databases">
        <title>Comparative genomics and taxonomic characterization of three novel marine species of genus Reichenbachiella exhibiting antioxidant and polysaccharide degradation activities.</title>
        <authorList>
            <person name="Muhammad N."/>
            <person name="Lee Y.-J."/>
            <person name="Ko J."/>
            <person name="Kim S.-G."/>
        </authorList>
    </citation>
    <scope>NUCLEOTIDE SEQUENCE</scope>
    <source>
        <strain evidence="7">BKB1-1</strain>
    </source>
</reference>
<keyword evidence="8" id="KW-1185">Reference proteome</keyword>
<evidence type="ECO:0000256" key="2">
    <source>
        <dbReference type="ARBA" id="ARBA00029447"/>
    </source>
</evidence>
<dbReference type="EMBL" id="CP106679">
    <property type="protein sequence ID" value="UXP32075.1"/>
    <property type="molecule type" value="Genomic_DNA"/>
</dbReference>
<dbReference type="InterPro" id="IPR051310">
    <property type="entry name" value="MCP_chemotaxis"/>
</dbReference>
<dbReference type="PANTHER" id="PTHR43531:SF11">
    <property type="entry name" value="METHYL-ACCEPTING CHEMOTAXIS PROTEIN 3"/>
    <property type="match status" value="1"/>
</dbReference>
<feature type="domain" description="HAMP" evidence="6">
    <location>
        <begin position="297"/>
        <end position="338"/>
    </location>
</feature>
<dbReference type="CDD" id="cd06225">
    <property type="entry name" value="HAMP"/>
    <property type="match status" value="1"/>
</dbReference>
<evidence type="ECO:0000256" key="3">
    <source>
        <dbReference type="PROSITE-ProRule" id="PRU00284"/>
    </source>
</evidence>
<name>A0ABY6CNI7_9BACT</name>
<dbReference type="InterPro" id="IPR004089">
    <property type="entry name" value="MCPsignal_dom"/>
</dbReference>
<keyword evidence="4" id="KW-0812">Transmembrane</keyword>